<reference evidence="15 16" key="1">
    <citation type="submission" date="2019-06" db="EMBL/GenBank/DDBJ databases">
        <title>Draft genome of Aliikangiella marina GYP-15.</title>
        <authorList>
            <person name="Wang G."/>
        </authorList>
    </citation>
    <scope>NUCLEOTIDE SEQUENCE [LARGE SCALE GENOMIC DNA]</scope>
    <source>
        <strain evidence="15 16">GYP-15</strain>
    </source>
</reference>
<evidence type="ECO:0000256" key="1">
    <source>
        <dbReference type="ARBA" id="ARBA00004496"/>
    </source>
</evidence>
<evidence type="ECO:0000256" key="12">
    <source>
        <dbReference type="PIRNR" id="PIRNR015601"/>
    </source>
</evidence>
<dbReference type="Gene3D" id="2.40.240.20">
    <property type="entry name" value="Hypothetical PUA domain-like, domain 1"/>
    <property type="match status" value="1"/>
</dbReference>
<dbReference type="PIRSF" id="PIRSF015601">
    <property type="entry name" value="MTase_slr0722"/>
    <property type="match status" value="1"/>
</dbReference>
<dbReference type="InterPro" id="IPR015947">
    <property type="entry name" value="PUA-like_sf"/>
</dbReference>
<dbReference type="GO" id="GO:0070042">
    <property type="term" value="F:rRNA (uridine-N3-)-methyltransferase activity"/>
    <property type="evidence" value="ECO:0007669"/>
    <property type="project" value="TreeGrafter"/>
</dbReference>
<dbReference type="SUPFAM" id="SSF75217">
    <property type="entry name" value="alpha/beta knot"/>
    <property type="match status" value="1"/>
</dbReference>
<sequence>MRIHRFYAPITLAVRNELPLPKEASHHCIQVLRYSVGDSLILFNGDGFDYIAEITAIEKKSCAVTITEKINLENESPINIHLFQGIARGDKMDLIIQKSVELGVKYFTPIFTERSNVKLDNKRQEKKLVHWQNIAISACEQSGRAIVPKINPPVQIKNLPGDENTLHLILEPTATSRITDLPKTKNIAVYIGPEGGFSPSDLDKLKSIGALGIRLGPRVLRTETAGLATIAILQTTFGDLS</sequence>
<proteinExistence type="inferred from homology"/>
<comment type="caution">
    <text evidence="15">The sequence shown here is derived from an EMBL/GenBank/DDBJ whole genome shotgun (WGS) entry which is preliminary data.</text>
</comment>
<evidence type="ECO:0000313" key="16">
    <source>
        <dbReference type="Proteomes" id="UP000317839"/>
    </source>
</evidence>
<evidence type="ECO:0000256" key="6">
    <source>
        <dbReference type="ARBA" id="ARBA00022552"/>
    </source>
</evidence>
<dbReference type="CDD" id="cd18084">
    <property type="entry name" value="RsmE-like"/>
    <property type="match status" value="1"/>
</dbReference>
<dbReference type="InterPro" id="IPR046886">
    <property type="entry name" value="RsmE_MTase_dom"/>
</dbReference>
<dbReference type="AlphaFoldDB" id="A0A545TAA4"/>
<dbReference type="Proteomes" id="UP000317839">
    <property type="component" value="Unassembled WGS sequence"/>
</dbReference>
<dbReference type="InterPro" id="IPR029026">
    <property type="entry name" value="tRNA_m1G_MTases_N"/>
</dbReference>
<dbReference type="GO" id="GO:0070475">
    <property type="term" value="P:rRNA base methylation"/>
    <property type="evidence" value="ECO:0007669"/>
    <property type="project" value="TreeGrafter"/>
</dbReference>
<dbReference type="PANTHER" id="PTHR30027:SF3">
    <property type="entry name" value="16S RRNA (URACIL(1498)-N(3))-METHYLTRANSFERASE"/>
    <property type="match status" value="1"/>
</dbReference>
<evidence type="ECO:0000256" key="5">
    <source>
        <dbReference type="ARBA" id="ARBA00022490"/>
    </source>
</evidence>
<gene>
    <name evidence="15" type="ORF">FLL45_14220</name>
</gene>
<comment type="similarity">
    <text evidence="2 12">Belongs to the RNA methyltransferase RsmE family.</text>
</comment>
<evidence type="ECO:0000256" key="3">
    <source>
        <dbReference type="ARBA" id="ARBA00012328"/>
    </source>
</evidence>
<evidence type="ECO:0000256" key="10">
    <source>
        <dbReference type="ARBA" id="ARBA00025699"/>
    </source>
</evidence>
<dbReference type="EC" id="2.1.1.193" evidence="3 12"/>
<keyword evidence="5 12" id="KW-0963">Cytoplasm</keyword>
<dbReference type="NCBIfam" id="TIGR00046">
    <property type="entry name" value="RsmE family RNA methyltransferase"/>
    <property type="match status" value="1"/>
</dbReference>
<evidence type="ECO:0000256" key="2">
    <source>
        <dbReference type="ARBA" id="ARBA00005528"/>
    </source>
</evidence>
<keyword evidence="7 12" id="KW-0489">Methyltransferase</keyword>
<name>A0A545TAA4_9GAMM</name>
<dbReference type="Gene3D" id="3.40.1280.10">
    <property type="match status" value="1"/>
</dbReference>
<dbReference type="PANTHER" id="PTHR30027">
    <property type="entry name" value="RIBOSOMAL RNA SMALL SUBUNIT METHYLTRANSFERASE E"/>
    <property type="match status" value="1"/>
</dbReference>
<accession>A0A545TAA4</accession>
<dbReference type="Pfam" id="PF20260">
    <property type="entry name" value="PUA_4"/>
    <property type="match status" value="1"/>
</dbReference>
<dbReference type="InterPro" id="IPR046887">
    <property type="entry name" value="RsmE_PUA-like"/>
</dbReference>
<evidence type="ECO:0000256" key="9">
    <source>
        <dbReference type="ARBA" id="ARBA00022691"/>
    </source>
</evidence>
<comment type="function">
    <text evidence="10 12">Specifically methylates the N3 position of the uracil ring of uridine 1498 (m3U1498) in 16S rRNA. Acts on the fully assembled 30S ribosomal subunit.</text>
</comment>
<organism evidence="15 16">
    <name type="scientific">Aliikangiella marina</name>
    <dbReference type="NCBI Taxonomy" id="1712262"/>
    <lineage>
        <taxon>Bacteria</taxon>
        <taxon>Pseudomonadati</taxon>
        <taxon>Pseudomonadota</taxon>
        <taxon>Gammaproteobacteria</taxon>
        <taxon>Oceanospirillales</taxon>
        <taxon>Pleioneaceae</taxon>
        <taxon>Aliikangiella</taxon>
    </lineage>
</organism>
<dbReference type="GO" id="GO:0005737">
    <property type="term" value="C:cytoplasm"/>
    <property type="evidence" value="ECO:0007669"/>
    <property type="project" value="UniProtKB-SubCell"/>
</dbReference>
<dbReference type="RefSeq" id="WP_142942719.1">
    <property type="nucleotide sequence ID" value="NZ_VIKR01000003.1"/>
</dbReference>
<dbReference type="SUPFAM" id="SSF88697">
    <property type="entry name" value="PUA domain-like"/>
    <property type="match status" value="1"/>
</dbReference>
<evidence type="ECO:0000256" key="8">
    <source>
        <dbReference type="ARBA" id="ARBA00022679"/>
    </source>
</evidence>
<feature type="domain" description="Ribosomal RNA small subunit methyltransferase E PUA-like" evidence="14">
    <location>
        <begin position="20"/>
        <end position="66"/>
    </location>
</feature>
<dbReference type="OrthoDB" id="9815641at2"/>
<comment type="catalytic activity">
    <reaction evidence="11 12">
        <text>uridine(1498) in 16S rRNA + S-adenosyl-L-methionine = N(3)-methyluridine(1498) in 16S rRNA + S-adenosyl-L-homocysteine + H(+)</text>
        <dbReference type="Rhea" id="RHEA:42920"/>
        <dbReference type="Rhea" id="RHEA-COMP:10283"/>
        <dbReference type="Rhea" id="RHEA-COMP:10284"/>
        <dbReference type="ChEBI" id="CHEBI:15378"/>
        <dbReference type="ChEBI" id="CHEBI:57856"/>
        <dbReference type="ChEBI" id="CHEBI:59789"/>
        <dbReference type="ChEBI" id="CHEBI:65315"/>
        <dbReference type="ChEBI" id="CHEBI:74502"/>
        <dbReference type="EC" id="2.1.1.193"/>
    </reaction>
</comment>
<keyword evidence="8 12" id="KW-0808">Transferase</keyword>
<keyword evidence="9 12" id="KW-0949">S-adenosyl-L-methionine</keyword>
<dbReference type="InterPro" id="IPR029028">
    <property type="entry name" value="Alpha/beta_knot_MTases"/>
</dbReference>
<evidence type="ECO:0000256" key="11">
    <source>
        <dbReference type="ARBA" id="ARBA00047944"/>
    </source>
</evidence>
<feature type="domain" description="Ribosomal RNA small subunit methyltransferase E methyltransferase" evidence="13">
    <location>
        <begin position="74"/>
        <end position="234"/>
    </location>
</feature>
<dbReference type="Pfam" id="PF04452">
    <property type="entry name" value="Methyltrans_RNA"/>
    <property type="match status" value="1"/>
</dbReference>
<evidence type="ECO:0000259" key="13">
    <source>
        <dbReference type="Pfam" id="PF04452"/>
    </source>
</evidence>
<dbReference type="NCBIfam" id="NF008692">
    <property type="entry name" value="PRK11713.1-5"/>
    <property type="match status" value="1"/>
</dbReference>
<evidence type="ECO:0000259" key="14">
    <source>
        <dbReference type="Pfam" id="PF20260"/>
    </source>
</evidence>
<evidence type="ECO:0000256" key="4">
    <source>
        <dbReference type="ARBA" id="ARBA00013673"/>
    </source>
</evidence>
<keyword evidence="16" id="KW-1185">Reference proteome</keyword>
<comment type="subcellular location">
    <subcellularLocation>
        <location evidence="1 12">Cytoplasm</location>
    </subcellularLocation>
</comment>
<dbReference type="InterPro" id="IPR006700">
    <property type="entry name" value="RsmE"/>
</dbReference>
<dbReference type="EMBL" id="VIKR01000003">
    <property type="protein sequence ID" value="TQV74146.1"/>
    <property type="molecule type" value="Genomic_DNA"/>
</dbReference>
<protein>
    <recommendedName>
        <fullName evidence="4 12">Ribosomal RNA small subunit methyltransferase E</fullName>
        <ecNumber evidence="3 12">2.1.1.193</ecNumber>
    </recommendedName>
</protein>
<keyword evidence="6 12" id="KW-0698">rRNA processing</keyword>
<evidence type="ECO:0000313" key="15">
    <source>
        <dbReference type="EMBL" id="TQV74146.1"/>
    </source>
</evidence>
<evidence type="ECO:0000256" key="7">
    <source>
        <dbReference type="ARBA" id="ARBA00022603"/>
    </source>
</evidence>